<name>A0A813JA88_POLGL</name>
<reference evidence="2" key="1">
    <citation type="submission" date="2021-02" db="EMBL/GenBank/DDBJ databases">
        <authorList>
            <person name="Dougan E. K."/>
            <person name="Rhodes N."/>
            <person name="Thang M."/>
            <person name="Chan C."/>
        </authorList>
    </citation>
    <scope>NUCLEOTIDE SEQUENCE</scope>
</reference>
<gene>
    <name evidence="2" type="ORF">PGLA2088_LOCUS18969</name>
</gene>
<proteinExistence type="predicted"/>
<evidence type="ECO:0000256" key="1">
    <source>
        <dbReference type="SAM" id="MobiDB-lite"/>
    </source>
</evidence>
<protein>
    <submittedName>
        <fullName evidence="2">Uncharacterized protein</fullName>
    </submittedName>
</protein>
<evidence type="ECO:0000313" key="2">
    <source>
        <dbReference type="EMBL" id="CAE8674507.1"/>
    </source>
</evidence>
<feature type="region of interest" description="Disordered" evidence="1">
    <location>
        <begin position="27"/>
        <end position="78"/>
    </location>
</feature>
<comment type="caution">
    <text evidence="2">The sequence shown here is derived from an EMBL/GenBank/DDBJ whole genome shotgun (WGS) entry which is preliminary data.</text>
</comment>
<dbReference type="Proteomes" id="UP000626109">
    <property type="component" value="Unassembled WGS sequence"/>
</dbReference>
<evidence type="ECO:0000313" key="3">
    <source>
        <dbReference type="Proteomes" id="UP000626109"/>
    </source>
</evidence>
<organism evidence="2 3">
    <name type="scientific">Polarella glacialis</name>
    <name type="common">Dinoflagellate</name>
    <dbReference type="NCBI Taxonomy" id="89957"/>
    <lineage>
        <taxon>Eukaryota</taxon>
        <taxon>Sar</taxon>
        <taxon>Alveolata</taxon>
        <taxon>Dinophyceae</taxon>
        <taxon>Suessiales</taxon>
        <taxon>Suessiaceae</taxon>
        <taxon>Polarella</taxon>
    </lineage>
</organism>
<dbReference type="AlphaFoldDB" id="A0A813JA88"/>
<dbReference type="EMBL" id="CAJNNW010024839">
    <property type="protein sequence ID" value="CAE8674507.1"/>
    <property type="molecule type" value="Genomic_DNA"/>
</dbReference>
<accession>A0A813JA88</accession>
<sequence>MMQYSSNAEKKLRLHSRSQHLMAYAGRMLDENRLKPRKANSSHWRCSEERPRQPQTQDTQEHQKRGKTTKRPQTLKPEVQKLTRCLQSAADACDVEVNNLQRATCESKAKQSAC</sequence>